<comment type="caution">
    <text evidence="3">The sequence shown here is derived from an EMBL/GenBank/DDBJ whole genome shotgun (WGS) entry which is preliminary data.</text>
</comment>
<dbReference type="EMBL" id="JAVDQH010000006">
    <property type="protein sequence ID" value="MDR6243867.1"/>
    <property type="molecule type" value="Genomic_DNA"/>
</dbReference>
<evidence type="ECO:0000256" key="1">
    <source>
        <dbReference type="SAM" id="MobiDB-lite"/>
    </source>
</evidence>
<dbReference type="CDD" id="cd07750">
    <property type="entry name" value="PolyPPase_VTC_like"/>
    <property type="match status" value="1"/>
</dbReference>
<accession>A0ABU1IZU3</accession>
<feature type="compositionally biased region" description="Basic and acidic residues" evidence="1">
    <location>
        <begin position="263"/>
        <end position="272"/>
    </location>
</feature>
<feature type="domain" description="VTC" evidence="2">
    <location>
        <begin position="9"/>
        <end position="235"/>
    </location>
</feature>
<organism evidence="3 4">
    <name type="scientific">Paenibacillus hunanensis</name>
    <dbReference type="NCBI Taxonomy" id="539262"/>
    <lineage>
        <taxon>Bacteria</taxon>
        <taxon>Bacillati</taxon>
        <taxon>Bacillota</taxon>
        <taxon>Bacilli</taxon>
        <taxon>Bacillales</taxon>
        <taxon>Paenibacillaceae</taxon>
        <taxon>Paenibacillus</taxon>
    </lineage>
</organism>
<dbReference type="InterPro" id="IPR018966">
    <property type="entry name" value="VTC_domain"/>
</dbReference>
<gene>
    <name evidence="3" type="ORF">JOC58_001760</name>
</gene>
<evidence type="ECO:0000313" key="4">
    <source>
        <dbReference type="Proteomes" id="UP001185028"/>
    </source>
</evidence>
<proteinExistence type="predicted"/>
<reference evidence="3 4" key="1">
    <citation type="submission" date="2023-07" db="EMBL/GenBank/DDBJ databases">
        <title>Genomic Encyclopedia of Type Strains, Phase IV (KMG-IV): sequencing the most valuable type-strain genomes for metagenomic binning, comparative biology and taxonomic classification.</title>
        <authorList>
            <person name="Goeker M."/>
        </authorList>
    </citation>
    <scope>NUCLEOTIDE SEQUENCE [LARGE SCALE GENOMIC DNA]</scope>
    <source>
        <strain evidence="3 4">DSM 22170</strain>
    </source>
</reference>
<evidence type="ECO:0000259" key="2">
    <source>
        <dbReference type="Pfam" id="PF09359"/>
    </source>
</evidence>
<dbReference type="Proteomes" id="UP001185028">
    <property type="component" value="Unassembled WGS sequence"/>
</dbReference>
<sequence length="272" mass="32166">MNMAIEVFNRYESKYLMNTAKFNELYADLLDYMELDAYNKQHDFYSISNIYYDTPTDTLIRASLAKPKYKEKLRLRAYGVPKETDRVYLEIKKKFTGLVNKRRTALRLDEAYAFVQTGDAPALQEYMNKQVLNEITYFLRLYDLAPKLYLSYDRKALFSKESRDLRITFDTNIRCRRYDLKLEQGDYGEQLLEPDQWLMEVKAENTVPLWLSRLLAKHGLYRTSFSKYGNEYKKLLRSRQQIAPLTPPAPELIPAQPPTLHIPTDKETIQYA</sequence>
<feature type="compositionally biased region" description="Pro residues" evidence="1">
    <location>
        <begin position="248"/>
        <end position="257"/>
    </location>
</feature>
<protein>
    <recommendedName>
        <fullName evidence="2">VTC domain-containing protein</fullName>
    </recommendedName>
</protein>
<evidence type="ECO:0000313" key="3">
    <source>
        <dbReference type="EMBL" id="MDR6243867.1"/>
    </source>
</evidence>
<feature type="region of interest" description="Disordered" evidence="1">
    <location>
        <begin position="248"/>
        <end position="272"/>
    </location>
</feature>
<name>A0ABU1IZU3_9BACL</name>
<dbReference type="Gene3D" id="3.20.100.30">
    <property type="entry name" value="VTC, catalytic tunnel domain"/>
    <property type="match status" value="1"/>
</dbReference>
<keyword evidence="4" id="KW-1185">Reference proteome</keyword>
<dbReference type="Pfam" id="PF09359">
    <property type="entry name" value="VTC"/>
    <property type="match status" value="1"/>
</dbReference>
<dbReference type="InterPro" id="IPR042267">
    <property type="entry name" value="VTC_sf"/>
</dbReference>